<feature type="transmembrane region" description="Helical" evidence="1">
    <location>
        <begin position="204"/>
        <end position="223"/>
    </location>
</feature>
<dbReference type="OrthoDB" id="5583977at2759"/>
<feature type="transmembrane region" description="Helical" evidence="1">
    <location>
        <begin position="78"/>
        <end position="104"/>
    </location>
</feature>
<gene>
    <name evidence="2" type="ORF">THASP1DRAFT_31048</name>
</gene>
<name>A0A4P9XMI1_9FUNG</name>
<protein>
    <recommendedName>
        <fullName evidence="4">G-protein coupled receptors family 3 profile domain-containing protein</fullName>
    </recommendedName>
</protein>
<feature type="transmembrane region" description="Helical" evidence="1">
    <location>
        <begin position="17"/>
        <end position="37"/>
    </location>
</feature>
<evidence type="ECO:0000313" key="2">
    <source>
        <dbReference type="EMBL" id="RKP07137.1"/>
    </source>
</evidence>
<dbReference type="EMBL" id="KZ992760">
    <property type="protein sequence ID" value="RKP07137.1"/>
    <property type="molecule type" value="Genomic_DNA"/>
</dbReference>
<organism evidence="2 3">
    <name type="scientific">Thamnocephalis sphaerospora</name>
    <dbReference type="NCBI Taxonomy" id="78915"/>
    <lineage>
        <taxon>Eukaryota</taxon>
        <taxon>Fungi</taxon>
        <taxon>Fungi incertae sedis</taxon>
        <taxon>Zoopagomycota</taxon>
        <taxon>Zoopagomycotina</taxon>
        <taxon>Zoopagomycetes</taxon>
        <taxon>Zoopagales</taxon>
        <taxon>Sigmoideomycetaceae</taxon>
        <taxon>Thamnocephalis</taxon>
    </lineage>
</organism>
<feature type="transmembrane region" description="Helical" evidence="1">
    <location>
        <begin position="165"/>
        <end position="183"/>
    </location>
</feature>
<feature type="transmembrane region" description="Helical" evidence="1">
    <location>
        <begin position="229"/>
        <end position="249"/>
    </location>
</feature>
<accession>A0A4P9XMI1</accession>
<dbReference type="AlphaFoldDB" id="A0A4P9XMI1"/>
<proteinExistence type="predicted"/>
<keyword evidence="3" id="KW-1185">Reference proteome</keyword>
<keyword evidence="1" id="KW-0472">Membrane</keyword>
<reference evidence="3" key="1">
    <citation type="journal article" date="2018" name="Nat. Microbiol.">
        <title>Leveraging single-cell genomics to expand the fungal tree of life.</title>
        <authorList>
            <person name="Ahrendt S.R."/>
            <person name="Quandt C.A."/>
            <person name="Ciobanu D."/>
            <person name="Clum A."/>
            <person name="Salamov A."/>
            <person name="Andreopoulos B."/>
            <person name="Cheng J.F."/>
            <person name="Woyke T."/>
            <person name="Pelin A."/>
            <person name="Henrissat B."/>
            <person name="Reynolds N.K."/>
            <person name="Benny G.L."/>
            <person name="Smith M.E."/>
            <person name="James T.Y."/>
            <person name="Grigoriev I.V."/>
        </authorList>
    </citation>
    <scope>NUCLEOTIDE SEQUENCE [LARGE SCALE GENOMIC DNA]</scope>
    <source>
        <strain evidence="3">RSA 1356</strain>
    </source>
</reference>
<evidence type="ECO:0008006" key="4">
    <source>
        <dbReference type="Google" id="ProtNLM"/>
    </source>
</evidence>
<keyword evidence="1" id="KW-0812">Transmembrane</keyword>
<dbReference type="Proteomes" id="UP000271241">
    <property type="component" value="Unassembled WGS sequence"/>
</dbReference>
<evidence type="ECO:0000256" key="1">
    <source>
        <dbReference type="SAM" id="Phobius"/>
    </source>
</evidence>
<keyword evidence="1" id="KW-1133">Transmembrane helix</keyword>
<feature type="transmembrane region" description="Helical" evidence="1">
    <location>
        <begin position="125"/>
        <end position="145"/>
    </location>
</feature>
<feature type="transmembrane region" description="Helical" evidence="1">
    <location>
        <begin position="49"/>
        <end position="66"/>
    </location>
</feature>
<sequence length="320" mass="36677">MEVRMDTHPLSPTARRIVLGACVGLFALKALAFGYAYHHRNYPPIKVKHITVMGISLLGSFFWWIGMMQANGFVGFDGIWRVCVFWIWVQYCFGVVLCLAVLVFRLFTMEHVFVKQRPMSERPMLIPLLLYLVPVMLIGVTATAVPQYTSFYNLESRSCSFHMTFKIICFVFWGVVVGVFGYYTWALRNIRRSFNEFKELRVGFIVAFFITLLNLVLHLHSYYVQAWGLYAMVSANVFAYNIFFWTVLARPLYGHVFRREACMLEFIAALTRDNTDTTEAASTRISIVIVSPGNKNTAPHLQSPSRIADGTEAGRFLPRP</sequence>
<evidence type="ECO:0000313" key="3">
    <source>
        <dbReference type="Proteomes" id="UP000271241"/>
    </source>
</evidence>